<proteinExistence type="predicted"/>
<organism evidence="1">
    <name type="scientific">hydrothermal vent metagenome</name>
    <dbReference type="NCBI Taxonomy" id="652676"/>
    <lineage>
        <taxon>unclassified sequences</taxon>
        <taxon>metagenomes</taxon>
        <taxon>ecological metagenomes</taxon>
    </lineage>
</organism>
<sequence length="115" mass="12200">MMKMVLSKVRRSLVVLPAVAVLGLSLLLVQSARGQLAPGEPLVLIADDAEAFVAALQSEFPIPKGSLSADIVVIYPAPPTGAHLVLIDAGAKRKFWTTIALHRLRDVLARLGEPA</sequence>
<dbReference type="EMBL" id="UOEM01000112">
    <property type="protein sequence ID" value="VAW18142.1"/>
    <property type="molecule type" value="Genomic_DNA"/>
</dbReference>
<evidence type="ECO:0000313" key="1">
    <source>
        <dbReference type="EMBL" id="VAW18142.1"/>
    </source>
</evidence>
<dbReference type="AlphaFoldDB" id="A0A3B0TUN4"/>
<reference evidence="1" key="1">
    <citation type="submission" date="2018-06" db="EMBL/GenBank/DDBJ databases">
        <authorList>
            <person name="Zhirakovskaya E."/>
        </authorList>
    </citation>
    <scope>NUCLEOTIDE SEQUENCE</scope>
</reference>
<name>A0A3B0TUN4_9ZZZZ</name>
<accession>A0A3B0TUN4</accession>
<gene>
    <name evidence="1" type="ORF">MNBD_ALPHA09-258</name>
</gene>
<protein>
    <submittedName>
        <fullName evidence="1">Uncharacterized protein</fullName>
    </submittedName>
</protein>